<accession>A0A428ZV01</accession>
<dbReference type="InterPro" id="IPR006336">
    <property type="entry name" value="GCS2"/>
</dbReference>
<evidence type="ECO:0000256" key="1">
    <source>
        <dbReference type="ARBA" id="ARBA00022598"/>
    </source>
</evidence>
<reference evidence="6 7" key="1">
    <citation type="submission" date="2018-05" db="EMBL/GenBank/DDBJ databases">
        <title>Evolution of GPA BGCs.</title>
        <authorList>
            <person name="Waglechner N."/>
            <person name="Wright G.D."/>
        </authorList>
    </citation>
    <scope>NUCLEOTIDE SEQUENCE [LARGE SCALE GENOMIC DNA]</scope>
    <source>
        <strain evidence="6 7">A82846</strain>
    </source>
</reference>
<evidence type="ECO:0000313" key="6">
    <source>
        <dbReference type="EMBL" id="RSM91909.1"/>
    </source>
</evidence>
<dbReference type="GO" id="GO:0005524">
    <property type="term" value="F:ATP binding"/>
    <property type="evidence" value="ECO:0007669"/>
    <property type="project" value="UniProtKB-KW"/>
</dbReference>
<dbReference type="SUPFAM" id="SSF55931">
    <property type="entry name" value="Glutamine synthetase/guanido kinase"/>
    <property type="match status" value="1"/>
</dbReference>
<dbReference type="PANTHER" id="PTHR36510">
    <property type="entry name" value="GLUTAMATE--CYSTEINE LIGASE 2-RELATED"/>
    <property type="match status" value="1"/>
</dbReference>
<dbReference type="EMBL" id="QHKI01000001">
    <property type="protein sequence ID" value="RSM91909.1"/>
    <property type="molecule type" value="Genomic_DNA"/>
</dbReference>
<sequence>MTIGVEEEFLVVDPVTRRTAPYADIVLKQVGRLPAGARVHSELLNTQVEFATGVCRTFDDLRDQLVAGRTELKAAARREKLGLVSSGTAVLSGTDAHLTSGARFERIGDIYQGLVEDYQVSGCHVHVGIADRDTAIAVINHMSYWLPTLLALSASSPFDNGRDTGYASWRMIQQSRFPGSGLTPWFGSAAEYDHFVDQLVDFGVLVDHAMTFWLARPSPRYPTIEVRVADAAATVDEAVQQAVLTEGLVRYALAELDAGREAKPIGDQQAKAAVWAAARHGINGPAIDLRSGRPVAARKLLTELTDLLGLPPLHPRPRVTGDPAAVVDALMEDL</sequence>
<protein>
    <recommendedName>
        <fullName evidence="5">Putative glutamate--cysteine ligase 2</fullName>
        <ecNumber evidence="5">6.3.2.2</ecNumber>
    </recommendedName>
    <alternativeName>
        <fullName evidence="5">Gamma-glutamylcysteine synthetase 2</fullName>
        <shortName evidence="5">GCS 2</shortName>
        <shortName evidence="5">Gamma-GCS 2</shortName>
    </alternativeName>
</protein>
<keyword evidence="2 5" id="KW-0547">Nucleotide-binding</keyword>
<dbReference type="HAMAP" id="MF_01609">
    <property type="entry name" value="Glu_cys_ligase_2"/>
    <property type="match status" value="1"/>
</dbReference>
<gene>
    <name evidence="6" type="ORF">DMH04_01630</name>
</gene>
<dbReference type="InterPro" id="IPR050141">
    <property type="entry name" value="GCL_type2/YbdK_subfam"/>
</dbReference>
<dbReference type="Pfam" id="PF04107">
    <property type="entry name" value="GCS2"/>
    <property type="match status" value="1"/>
</dbReference>
<keyword evidence="1 5" id="KW-0436">Ligase</keyword>
<dbReference type="InterPro" id="IPR014746">
    <property type="entry name" value="Gln_synth/guanido_kin_cat_dom"/>
</dbReference>
<dbReference type="GO" id="GO:0004357">
    <property type="term" value="F:glutamate-cysteine ligase activity"/>
    <property type="evidence" value="ECO:0007669"/>
    <property type="project" value="UniProtKB-EC"/>
</dbReference>
<keyword evidence="3 5" id="KW-0067">ATP-binding</keyword>
<dbReference type="AlphaFoldDB" id="A0A428ZV01"/>
<evidence type="ECO:0000256" key="4">
    <source>
        <dbReference type="ARBA" id="ARBA00048819"/>
    </source>
</evidence>
<comment type="function">
    <text evidence="5">ATP-dependent carboxylate-amine ligase which exhibits weak glutamate--cysteine ligase activity.</text>
</comment>
<dbReference type="Gene3D" id="3.30.590.20">
    <property type="match status" value="1"/>
</dbReference>
<evidence type="ECO:0000256" key="2">
    <source>
        <dbReference type="ARBA" id="ARBA00022741"/>
    </source>
</evidence>
<evidence type="ECO:0000256" key="5">
    <source>
        <dbReference type="HAMAP-Rule" id="MF_01609"/>
    </source>
</evidence>
<dbReference type="PANTHER" id="PTHR36510:SF1">
    <property type="entry name" value="GLUTAMATE--CYSTEINE LIGASE 2-RELATED"/>
    <property type="match status" value="1"/>
</dbReference>
<dbReference type="Proteomes" id="UP000287547">
    <property type="component" value="Unassembled WGS sequence"/>
</dbReference>
<comment type="similarity">
    <text evidence="5">Belongs to the glutamate--cysteine ligase type 2 family. YbdK subfamily.</text>
</comment>
<dbReference type="OrthoDB" id="9803842at2"/>
<organism evidence="6 7">
    <name type="scientific">Kibdelosporangium aridum</name>
    <dbReference type="NCBI Taxonomy" id="2030"/>
    <lineage>
        <taxon>Bacteria</taxon>
        <taxon>Bacillati</taxon>
        <taxon>Actinomycetota</taxon>
        <taxon>Actinomycetes</taxon>
        <taxon>Pseudonocardiales</taxon>
        <taxon>Pseudonocardiaceae</taxon>
        <taxon>Kibdelosporangium</taxon>
    </lineage>
</organism>
<dbReference type="InterPro" id="IPR011793">
    <property type="entry name" value="YbdK"/>
</dbReference>
<comment type="caution">
    <text evidence="6">The sequence shown here is derived from an EMBL/GenBank/DDBJ whole genome shotgun (WGS) entry which is preliminary data.</text>
</comment>
<dbReference type="GO" id="GO:0042398">
    <property type="term" value="P:modified amino acid biosynthetic process"/>
    <property type="evidence" value="ECO:0007669"/>
    <property type="project" value="InterPro"/>
</dbReference>
<evidence type="ECO:0000256" key="3">
    <source>
        <dbReference type="ARBA" id="ARBA00022840"/>
    </source>
</evidence>
<dbReference type="NCBIfam" id="TIGR02050">
    <property type="entry name" value="gshA_cyan_rel"/>
    <property type="match status" value="1"/>
</dbReference>
<proteinExistence type="inferred from homology"/>
<dbReference type="EC" id="6.3.2.2" evidence="5"/>
<name>A0A428ZV01_KIBAR</name>
<comment type="catalytic activity">
    <reaction evidence="4 5">
        <text>L-cysteine + L-glutamate + ATP = gamma-L-glutamyl-L-cysteine + ADP + phosphate + H(+)</text>
        <dbReference type="Rhea" id="RHEA:13285"/>
        <dbReference type="ChEBI" id="CHEBI:15378"/>
        <dbReference type="ChEBI" id="CHEBI:29985"/>
        <dbReference type="ChEBI" id="CHEBI:30616"/>
        <dbReference type="ChEBI" id="CHEBI:35235"/>
        <dbReference type="ChEBI" id="CHEBI:43474"/>
        <dbReference type="ChEBI" id="CHEBI:58173"/>
        <dbReference type="ChEBI" id="CHEBI:456216"/>
        <dbReference type="EC" id="6.3.2.2"/>
    </reaction>
</comment>
<evidence type="ECO:0000313" key="7">
    <source>
        <dbReference type="Proteomes" id="UP000287547"/>
    </source>
</evidence>